<dbReference type="SMART" id="SM01012">
    <property type="entry name" value="ANTAR"/>
    <property type="match status" value="1"/>
</dbReference>
<dbReference type="InterPro" id="IPR036388">
    <property type="entry name" value="WH-like_DNA-bd_sf"/>
</dbReference>
<dbReference type="InterPro" id="IPR012074">
    <property type="entry name" value="GAF_ANTAR"/>
</dbReference>
<protein>
    <submittedName>
        <fullName evidence="6">Antitermination regulator</fullName>
    </submittedName>
</protein>
<evidence type="ECO:0000256" key="4">
    <source>
        <dbReference type="ARBA" id="ARBA00023163"/>
    </source>
</evidence>
<evidence type="ECO:0000256" key="3">
    <source>
        <dbReference type="ARBA" id="ARBA00023015"/>
    </source>
</evidence>
<keyword evidence="4" id="KW-0804">Transcription</keyword>
<dbReference type="InterPro" id="IPR011006">
    <property type="entry name" value="CheY-like_superfamily"/>
</dbReference>
<accession>A0A098Y7R0</accession>
<dbReference type="InterPro" id="IPR003018">
    <property type="entry name" value="GAF"/>
</dbReference>
<dbReference type="InterPro" id="IPR005561">
    <property type="entry name" value="ANTAR"/>
</dbReference>
<evidence type="ECO:0000259" key="5">
    <source>
        <dbReference type="PROSITE" id="PS50921"/>
    </source>
</evidence>
<dbReference type="SUPFAM" id="SSF52172">
    <property type="entry name" value="CheY-like"/>
    <property type="match status" value="1"/>
</dbReference>
<dbReference type="STRING" id="1522368.IN07_11885"/>
<comment type="caution">
    <text evidence="6">The sequence shown here is derived from an EMBL/GenBank/DDBJ whole genome shotgun (WGS) entry which is preliminary data.</text>
</comment>
<dbReference type="Gene3D" id="1.10.10.10">
    <property type="entry name" value="Winged helix-like DNA-binding domain superfamily/Winged helix DNA-binding domain"/>
    <property type="match status" value="1"/>
</dbReference>
<evidence type="ECO:0000256" key="2">
    <source>
        <dbReference type="ARBA" id="ARBA00022777"/>
    </source>
</evidence>
<evidence type="ECO:0000256" key="1">
    <source>
        <dbReference type="ARBA" id="ARBA00022679"/>
    </source>
</evidence>
<evidence type="ECO:0000313" key="6">
    <source>
        <dbReference type="EMBL" id="KGH46534.1"/>
    </source>
</evidence>
<dbReference type="RefSeq" id="WP_036335978.1">
    <property type="nucleotide sequence ID" value="NZ_JPMX01000047.1"/>
</dbReference>
<name>A0A098Y7R0_9ACTN</name>
<dbReference type="SUPFAM" id="SSF55781">
    <property type="entry name" value="GAF domain-like"/>
    <property type="match status" value="1"/>
</dbReference>
<proteinExistence type="predicted"/>
<organism evidence="6 7">
    <name type="scientific">Modestobacter caceresii</name>
    <dbReference type="NCBI Taxonomy" id="1522368"/>
    <lineage>
        <taxon>Bacteria</taxon>
        <taxon>Bacillati</taxon>
        <taxon>Actinomycetota</taxon>
        <taxon>Actinomycetes</taxon>
        <taxon>Geodermatophilales</taxon>
        <taxon>Geodermatophilaceae</taxon>
        <taxon>Modestobacter</taxon>
    </lineage>
</organism>
<dbReference type="Pfam" id="PF03861">
    <property type="entry name" value="ANTAR"/>
    <property type="match status" value="1"/>
</dbReference>
<dbReference type="PIRSF" id="PIRSF036625">
    <property type="entry name" value="GAF_ANTAR"/>
    <property type="match status" value="1"/>
</dbReference>
<dbReference type="OrthoDB" id="4629915at2"/>
<dbReference type="Proteomes" id="UP000029713">
    <property type="component" value="Unassembled WGS sequence"/>
</dbReference>
<keyword evidence="7" id="KW-1185">Reference proteome</keyword>
<dbReference type="PROSITE" id="PS50921">
    <property type="entry name" value="ANTAR"/>
    <property type="match status" value="1"/>
</dbReference>
<dbReference type="Pfam" id="PF13185">
    <property type="entry name" value="GAF_2"/>
    <property type="match status" value="1"/>
</dbReference>
<reference evidence="6 7" key="1">
    <citation type="submission" date="2014-07" db="EMBL/GenBank/DDBJ databases">
        <title>Biosystematic studies on Modestobacter strains isolated from extreme hyper-arid desert soil and from historic building.</title>
        <authorList>
            <person name="Bukarasam K."/>
            <person name="Bull A."/>
            <person name="Girard G."/>
            <person name="van Wezel G."/>
            <person name="Goodfellow M."/>
        </authorList>
    </citation>
    <scope>NUCLEOTIDE SEQUENCE [LARGE SCALE GENOMIC DNA]</scope>
    <source>
        <strain evidence="6 7">KNN45-2b</strain>
    </source>
</reference>
<keyword evidence="1" id="KW-0808">Transferase</keyword>
<dbReference type="GO" id="GO:0003723">
    <property type="term" value="F:RNA binding"/>
    <property type="evidence" value="ECO:0007669"/>
    <property type="project" value="InterPro"/>
</dbReference>
<dbReference type="GO" id="GO:0016301">
    <property type="term" value="F:kinase activity"/>
    <property type="evidence" value="ECO:0007669"/>
    <property type="project" value="UniProtKB-KW"/>
</dbReference>
<sequence length="246" mass="26055">MTVGQEGGEPSSGGGGNLGEAMSRVARRLQEEHGDVESTLQAITTAAVATVPNAEECGITYVIGRKKVESRAATGDLPKNIDALQERVGQGPCLDAVWEQEIVRVDDVGADQRWPEFAPQAAALGAGSMLSFQLFVDGDQLGAMNLYAAAPGAFDDECQEIGLMFASHAAVALAGAEHEQNLRVGMANRDVIGQAKGILMERHKLSAEQAFGVLARVSQEMNRKLIDVARELTDTGAVPGGNRRRD</sequence>
<gene>
    <name evidence="6" type="ORF">IN07_11885</name>
</gene>
<dbReference type="InterPro" id="IPR029016">
    <property type="entry name" value="GAF-like_dom_sf"/>
</dbReference>
<feature type="domain" description="ANTAR" evidence="5">
    <location>
        <begin position="172"/>
        <end position="233"/>
    </location>
</feature>
<keyword evidence="3" id="KW-0805">Transcription regulation</keyword>
<dbReference type="AlphaFoldDB" id="A0A098Y7R0"/>
<evidence type="ECO:0000313" key="7">
    <source>
        <dbReference type="Proteomes" id="UP000029713"/>
    </source>
</evidence>
<dbReference type="Gene3D" id="3.30.450.40">
    <property type="match status" value="1"/>
</dbReference>
<dbReference type="EMBL" id="JPMX01000047">
    <property type="protein sequence ID" value="KGH46534.1"/>
    <property type="molecule type" value="Genomic_DNA"/>
</dbReference>
<dbReference type="SMART" id="SM00065">
    <property type="entry name" value="GAF"/>
    <property type="match status" value="1"/>
</dbReference>
<keyword evidence="2" id="KW-0418">Kinase</keyword>